<accession>A0AA88SCS3</accession>
<dbReference type="EMBL" id="JAVHJS010000019">
    <property type="protein sequence ID" value="KAK2827414.1"/>
    <property type="molecule type" value="Genomic_DNA"/>
</dbReference>
<keyword evidence="1" id="KW-1133">Transmembrane helix</keyword>
<dbReference type="AlphaFoldDB" id="A0AA88SCS3"/>
<protein>
    <submittedName>
        <fullName evidence="2">Uncharacterized protein</fullName>
    </submittedName>
</protein>
<proteinExistence type="predicted"/>
<sequence length="188" mass="20648">MRIKARVCKDIVVCASVYILYGSHIWVCVLLINYPKLSTMWQLMLQHILLGMTAMLLTEGGSAGNCSACCCHNNSSCVDKKETATGTTPDFFTYIGLSVLGFLILLSLACHCTTCIAIMCRKVKPTVPDCQKENKEQTRVVVGEEELCYATVKFTGGDKDSDHLMKFGTNSEYATVVINTDPSTPQLD</sequence>
<comment type="caution">
    <text evidence="2">The sequence shown here is derived from an EMBL/GenBank/DDBJ whole genome shotgun (WGS) entry which is preliminary data.</text>
</comment>
<keyword evidence="1" id="KW-0812">Transmembrane</keyword>
<name>A0AA88SCS3_TACVA</name>
<organism evidence="2 3">
    <name type="scientific">Tachysurus vachellii</name>
    <name type="common">Darkbarbel catfish</name>
    <name type="synonym">Pelteobagrus vachellii</name>
    <dbReference type="NCBI Taxonomy" id="175792"/>
    <lineage>
        <taxon>Eukaryota</taxon>
        <taxon>Metazoa</taxon>
        <taxon>Chordata</taxon>
        <taxon>Craniata</taxon>
        <taxon>Vertebrata</taxon>
        <taxon>Euteleostomi</taxon>
        <taxon>Actinopterygii</taxon>
        <taxon>Neopterygii</taxon>
        <taxon>Teleostei</taxon>
        <taxon>Ostariophysi</taxon>
        <taxon>Siluriformes</taxon>
        <taxon>Bagridae</taxon>
        <taxon>Tachysurus</taxon>
    </lineage>
</organism>
<evidence type="ECO:0000256" key="1">
    <source>
        <dbReference type="SAM" id="Phobius"/>
    </source>
</evidence>
<feature type="transmembrane region" description="Helical" evidence="1">
    <location>
        <begin position="12"/>
        <end position="34"/>
    </location>
</feature>
<evidence type="ECO:0000313" key="2">
    <source>
        <dbReference type="EMBL" id="KAK2827414.1"/>
    </source>
</evidence>
<evidence type="ECO:0000313" key="3">
    <source>
        <dbReference type="Proteomes" id="UP001187315"/>
    </source>
</evidence>
<dbReference type="Proteomes" id="UP001187315">
    <property type="component" value="Unassembled WGS sequence"/>
</dbReference>
<gene>
    <name evidence="2" type="ORF">Q7C36_018340</name>
</gene>
<keyword evidence="1" id="KW-0472">Membrane</keyword>
<reference evidence="2" key="1">
    <citation type="submission" date="2023-08" db="EMBL/GenBank/DDBJ databases">
        <title>Pelteobagrus vachellii genome.</title>
        <authorList>
            <person name="Liu H."/>
        </authorList>
    </citation>
    <scope>NUCLEOTIDE SEQUENCE</scope>
    <source>
        <strain evidence="2">PRFRI_2022a</strain>
        <tissue evidence="2">Muscle</tissue>
    </source>
</reference>
<feature type="transmembrane region" description="Helical" evidence="1">
    <location>
        <begin position="91"/>
        <end position="118"/>
    </location>
</feature>
<keyword evidence="3" id="KW-1185">Reference proteome</keyword>